<feature type="domain" description="Metallo-beta-lactamase" evidence="1">
    <location>
        <begin position="33"/>
        <end position="220"/>
    </location>
</feature>
<keyword evidence="2" id="KW-0378">Hydrolase</keyword>
<gene>
    <name evidence="2" type="ORF">E8M01_15655</name>
</gene>
<evidence type="ECO:0000313" key="2">
    <source>
        <dbReference type="EMBL" id="QCI65514.1"/>
    </source>
</evidence>
<dbReference type="Proteomes" id="UP000298781">
    <property type="component" value="Chromosome"/>
</dbReference>
<evidence type="ECO:0000313" key="3">
    <source>
        <dbReference type="Proteomes" id="UP000298781"/>
    </source>
</evidence>
<dbReference type="OrthoDB" id="420651at2"/>
<dbReference type="PANTHER" id="PTHR42951:SF20">
    <property type="entry name" value="BETA LACTAMASE"/>
    <property type="match status" value="1"/>
</dbReference>
<dbReference type="GO" id="GO:0016787">
    <property type="term" value="F:hydrolase activity"/>
    <property type="evidence" value="ECO:0007669"/>
    <property type="project" value="UniProtKB-KW"/>
</dbReference>
<reference evidence="2 3" key="1">
    <citation type="submission" date="2019-04" db="EMBL/GenBank/DDBJ databases">
        <title>Phreatobacter aquaticus sp. nov.</title>
        <authorList>
            <person name="Choi A."/>
        </authorList>
    </citation>
    <scope>NUCLEOTIDE SEQUENCE [LARGE SCALE GENOMIC DNA]</scope>
    <source>
        <strain evidence="2 3">KCTC 52518</strain>
    </source>
</reference>
<protein>
    <submittedName>
        <fullName evidence="2">MBL fold metallo-hydrolase</fullName>
    </submittedName>
</protein>
<dbReference type="InterPro" id="IPR001279">
    <property type="entry name" value="Metallo-B-lactamas"/>
</dbReference>
<dbReference type="AlphaFoldDB" id="A0A4D7AUW7"/>
<dbReference type="InterPro" id="IPR036866">
    <property type="entry name" value="RibonucZ/Hydroxyglut_hydro"/>
</dbReference>
<dbReference type="PANTHER" id="PTHR42951">
    <property type="entry name" value="METALLO-BETA-LACTAMASE DOMAIN-CONTAINING"/>
    <property type="match status" value="1"/>
</dbReference>
<evidence type="ECO:0000259" key="1">
    <source>
        <dbReference type="SMART" id="SM00849"/>
    </source>
</evidence>
<name>A0A4D7AUW7_9HYPH</name>
<dbReference type="Pfam" id="PF00753">
    <property type="entry name" value="Lactamase_B"/>
    <property type="match status" value="1"/>
</dbReference>
<organism evidence="2 3">
    <name type="scientific">Phreatobacter stygius</name>
    <dbReference type="NCBI Taxonomy" id="1940610"/>
    <lineage>
        <taxon>Bacteria</taxon>
        <taxon>Pseudomonadati</taxon>
        <taxon>Pseudomonadota</taxon>
        <taxon>Alphaproteobacteria</taxon>
        <taxon>Hyphomicrobiales</taxon>
        <taxon>Phreatobacteraceae</taxon>
        <taxon>Phreatobacter</taxon>
    </lineage>
</organism>
<proteinExistence type="predicted"/>
<dbReference type="Gene3D" id="3.60.15.10">
    <property type="entry name" value="Ribonuclease Z/Hydroxyacylglutathione hydrolase-like"/>
    <property type="match status" value="1"/>
</dbReference>
<accession>A0A4D7AUW7</accession>
<dbReference type="SMART" id="SM00849">
    <property type="entry name" value="Lactamase_B"/>
    <property type="match status" value="1"/>
</dbReference>
<dbReference type="RefSeq" id="WP_136960960.1">
    <property type="nucleotide sequence ID" value="NZ_CP039690.1"/>
</dbReference>
<dbReference type="EMBL" id="CP039690">
    <property type="protein sequence ID" value="QCI65514.1"/>
    <property type="molecule type" value="Genomic_DNA"/>
</dbReference>
<dbReference type="KEGG" id="pstg:E8M01_15655"/>
<dbReference type="InterPro" id="IPR050855">
    <property type="entry name" value="NDM-1-like"/>
</dbReference>
<dbReference type="SUPFAM" id="SSF56281">
    <property type="entry name" value="Metallo-hydrolase/oxidoreductase"/>
    <property type="match status" value="1"/>
</dbReference>
<dbReference type="CDD" id="cd16282">
    <property type="entry name" value="metallo-hydrolase-like_MBL-fold"/>
    <property type="match status" value="1"/>
</dbReference>
<keyword evidence="3" id="KW-1185">Reference proteome</keyword>
<sequence>MSKAFASTADLGPKKISFDQLGEGLYAYTAEGDPNSGIIVGDDSCMVIDAQATPAMAADVIAKVRTVTDKPIKYVVLSHYHAVRVLGASAYDGATILASDATRGLIVERGEQDKASEIGRFPRLFPGAESIPSGLTWPHATFAREMTVWLGKRQVKLMHLGRGHTAGDIVAVVPDAEVAFTGDLVEYHSACYCGDAHFKDWPATLDAISALNAKAVVPGRGAALTSAAMVKDGIMLTRDFLSTLYASVADSVAKKRSLKEAFDAARVAMDPKFASFAIYEHCLPFNVSRAYDEASGIDWPVIWTDIRDRELWAKLQG</sequence>